<protein>
    <recommendedName>
        <fullName evidence="1">F-box domain-containing protein</fullName>
    </recommendedName>
</protein>
<dbReference type="Pfam" id="PF00646">
    <property type="entry name" value="F-box"/>
    <property type="match status" value="1"/>
</dbReference>
<proteinExistence type="predicted"/>
<gene>
    <name evidence="2" type="ORF">L596_030601</name>
</gene>
<feature type="domain" description="F-box" evidence="1">
    <location>
        <begin position="32"/>
        <end position="68"/>
    </location>
</feature>
<dbReference type="InterPro" id="IPR001810">
    <property type="entry name" value="F-box_dom"/>
</dbReference>
<dbReference type="AlphaFoldDB" id="A0A4U5LPX6"/>
<reference evidence="2 3" key="2">
    <citation type="journal article" date="2019" name="G3 (Bethesda)">
        <title>Hybrid Assembly of the Genome of the Entomopathogenic Nematode Steinernema carpocapsae Identifies the X-Chromosome.</title>
        <authorList>
            <person name="Serra L."/>
            <person name="Macchietto M."/>
            <person name="Macias-Munoz A."/>
            <person name="McGill C.J."/>
            <person name="Rodriguez I.M."/>
            <person name="Rodriguez B."/>
            <person name="Murad R."/>
            <person name="Mortazavi A."/>
        </authorList>
    </citation>
    <scope>NUCLEOTIDE SEQUENCE [LARGE SCALE GENOMIC DNA]</scope>
    <source>
        <strain evidence="2 3">ALL</strain>
    </source>
</reference>
<evidence type="ECO:0000313" key="3">
    <source>
        <dbReference type="Proteomes" id="UP000298663"/>
    </source>
</evidence>
<comment type="caution">
    <text evidence="2">The sequence shown here is derived from an EMBL/GenBank/DDBJ whole genome shotgun (WGS) entry which is preliminary data.</text>
</comment>
<organism evidence="2 3">
    <name type="scientific">Steinernema carpocapsae</name>
    <name type="common">Entomopathogenic nematode</name>
    <dbReference type="NCBI Taxonomy" id="34508"/>
    <lineage>
        <taxon>Eukaryota</taxon>
        <taxon>Metazoa</taxon>
        <taxon>Ecdysozoa</taxon>
        <taxon>Nematoda</taxon>
        <taxon>Chromadorea</taxon>
        <taxon>Rhabditida</taxon>
        <taxon>Tylenchina</taxon>
        <taxon>Panagrolaimomorpha</taxon>
        <taxon>Strongyloidoidea</taxon>
        <taxon>Steinernematidae</taxon>
        <taxon>Steinernema</taxon>
    </lineage>
</organism>
<sequence length="341" mass="38992">MGSEDQNKVAEELANLVLNEASPEAESPETSEWPNEILLTAMRNMDTVTLLNCRLASHQFKAAADKILFEERRVNVIVGIREIQAYDCIEVPGLKDQSIIKSATRFTPQSIKDWPNYVNVGGLSISSDYEPISEDYLFQVDEALHSYRAAHLHSFSLNHELTEGTLKILGTVAKKPLTTMRHFHVVDEDYSFDQLEECRGFLAKVLPKLSEIRFITGPFSIGELLAMICRNPNSLEIEFSLYGDYATSGEPWCIVPLLKNLVEKPRAFKLSFFCEDQPNVKDYYFQIATEASTEFLVRWGPHFTWSVATLDSKWKIVFKQWLQGRISMRCTDEEVVVFHSY</sequence>
<evidence type="ECO:0000259" key="1">
    <source>
        <dbReference type="Pfam" id="PF00646"/>
    </source>
</evidence>
<dbReference type="Proteomes" id="UP000298663">
    <property type="component" value="Unassembled WGS sequence"/>
</dbReference>
<evidence type="ECO:0000313" key="2">
    <source>
        <dbReference type="EMBL" id="TKR57968.1"/>
    </source>
</evidence>
<accession>A0A4U5LPX6</accession>
<keyword evidence="3" id="KW-1185">Reference proteome</keyword>
<reference evidence="2 3" key="1">
    <citation type="journal article" date="2015" name="Genome Biol.">
        <title>Comparative genomics of Steinernema reveals deeply conserved gene regulatory networks.</title>
        <authorList>
            <person name="Dillman A.R."/>
            <person name="Macchietto M."/>
            <person name="Porter C.F."/>
            <person name="Rogers A."/>
            <person name="Williams B."/>
            <person name="Antoshechkin I."/>
            <person name="Lee M.M."/>
            <person name="Goodwin Z."/>
            <person name="Lu X."/>
            <person name="Lewis E.E."/>
            <person name="Goodrich-Blair H."/>
            <person name="Stock S.P."/>
            <person name="Adams B.J."/>
            <person name="Sternberg P.W."/>
            <person name="Mortazavi A."/>
        </authorList>
    </citation>
    <scope>NUCLEOTIDE SEQUENCE [LARGE SCALE GENOMIC DNA]</scope>
    <source>
        <strain evidence="2 3">ALL</strain>
    </source>
</reference>
<dbReference type="EMBL" id="AZBU02000014">
    <property type="protein sequence ID" value="TKR57968.1"/>
    <property type="molecule type" value="Genomic_DNA"/>
</dbReference>
<name>A0A4U5LPX6_STECR</name>